<feature type="chain" id="PRO_5022789885" evidence="3">
    <location>
        <begin position="27"/>
        <end position="514"/>
    </location>
</feature>
<dbReference type="GO" id="GO:0015833">
    <property type="term" value="P:peptide transport"/>
    <property type="evidence" value="ECO:0007669"/>
    <property type="project" value="TreeGrafter"/>
</dbReference>
<dbReference type="InterPro" id="IPR039424">
    <property type="entry name" value="SBP_5"/>
</dbReference>
<dbReference type="Pfam" id="PF00496">
    <property type="entry name" value="SBP_bac_5"/>
    <property type="match status" value="1"/>
</dbReference>
<dbReference type="GO" id="GO:0030288">
    <property type="term" value="C:outer membrane-bounded periplasmic space"/>
    <property type="evidence" value="ECO:0007669"/>
    <property type="project" value="UniProtKB-ARBA"/>
</dbReference>
<dbReference type="PANTHER" id="PTHR30290">
    <property type="entry name" value="PERIPLASMIC BINDING COMPONENT OF ABC TRANSPORTER"/>
    <property type="match status" value="1"/>
</dbReference>
<keyword evidence="2 3" id="KW-0732">Signal</keyword>
<evidence type="ECO:0000313" key="5">
    <source>
        <dbReference type="EMBL" id="VVE33023.1"/>
    </source>
</evidence>
<evidence type="ECO:0000256" key="2">
    <source>
        <dbReference type="ARBA" id="ARBA00022729"/>
    </source>
</evidence>
<reference evidence="5 6" key="1">
    <citation type="submission" date="2019-08" db="EMBL/GenBank/DDBJ databases">
        <authorList>
            <person name="Peeters C."/>
        </authorList>
    </citation>
    <scope>NUCLEOTIDE SEQUENCE [LARGE SCALE GENOMIC DNA]</scope>
    <source>
        <strain evidence="5 6">LMG 31112</strain>
    </source>
</reference>
<feature type="signal peptide" evidence="3">
    <location>
        <begin position="1"/>
        <end position="26"/>
    </location>
</feature>
<dbReference type="GO" id="GO:0043190">
    <property type="term" value="C:ATP-binding cassette (ABC) transporter complex"/>
    <property type="evidence" value="ECO:0007669"/>
    <property type="project" value="InterPro"/>
</dbReference>
<accession>A0A5E4X9P5</accession>
<dbReference type="Proteomes" id="UP000343317">
    <property type="component" value="Unassembled WGS sequence"/>
</dbReference>
<dbReference type="PIRSF" id="PIRSF002741">
    <property type="entry name" value="MppA"/>
    <property type="match status" value="1"/>
</dbReference>
<organism evidence="5 6">
    <name type="scientific">Pandoraea horticolens</name>
    <dbReference type="NCBI Taxonomy" id="2508298"/>
    <lineage>
        <taxon>Bacteria</taxon>
        <taxon>Pseudomonadati</taxon>
        <taxon>Pseudomonadota</taxon>
        <taxon>Betaproteobacteria</taxon>
        <taxon>Burkholderiales</taxon>
        <taxon>Burkholderiaceae</taxon>
        <taxon>Pandoraea</taxon>
    </lineage>
</organism>
<dbReference type="AlphaFoldDB" id="A0A5E4X9P5"/>
<sequence length="514" mass="56377">MGLTKILSMLLAAGLVVAGATTPAQAQQRGGVLNVATIGEPPTLDPMGSTADLVGMVTQHVFETLYTFDAKWKITPLLAQDMPTVSEDGLTYTIRLRKGVKFHDGAAMDAKDVIASLNRWMRVATRGKAAAVNIAKIDALDAHTIKITMKEPYAPLLSLLAFNNSAAVVMPRRFESATTITEPIGTGPYKFKERKVDQYINLVRFDGYKSRDGKGDGYGGGRAQYLDEIHFVPVPDGATRVEAAVAGQFGYTDSIPIESYARLQKAGSKSAPVLIKPFGYPLFVLNTKTGLASNQNIRLAIRNALGESDMLQAAFGDKQFFSADAAFYPEGYQYHTNAGTKGAYDIADPQKAGDLLKAAKYDGKPLRILTSRQYEFHYKMALVAAEFLKASGFKVDLQVVDWATLTQRRTNPDLWDIYITHSPFLPEPTLMSLMSSTSPGWWSSPTSQTAIKAFNQTLDPKQRVAKWAEVQKLIYSEVPAIKIGNFNALAAQSPQLQGVTPAPWPYFWNAWLKK</sequence>
<dbReference type="InterPro" id="IPR000914">
    <property type="entry name" value="SBP_5_dom"/>
</dbReference>
<dbReference type="PANTHER" id="PTHR30290:SF38">
    <property type="entry name" value="D,D-DIPEPTIDE-BINDING PERIPLASMIC PROTEIN DDPA-RELATED"/>
    <property type="match status" value="1"/>
</dbReference>
<protein>
    <submittedName>
        <fullName evidence="5">Periplasmic dipeptide transport protein</fullName>
    </submittedName>
</protein>
<dbReference type="SUPFAM" id="SSF53850">
    <property type="entry name" value="Periplasmic binding protein-like II"/>
    <property type="match status" value="1"/>
</dbReference>
<keyword evidence="6" id="KW-1185">Reference proteome</keyword>
<dbReference type="GO" id="GO:1904680">
    <property type="term" value="F:peptide transmembrane transporter activity"/>
    <property type="evidence" value="ECO:0007669"/>
    <property type="project" value="TreeGrafter"/>
</dbReference>
<evidence type="ECO:0000313" key="6">
    <source>
        <dbReference type="Proteomes" id="UP000343317"/>
    </source>
</evidence>
<dbReference type="Gene3D" id="3.10.105.10">
    <property type="entry name" value="Dipeptide-binding Protein, Domain 3"/>
    <property type="match status" value="1"/>
</dbReference>
<evidence type="ECO:0000259" key="4">
    <source>
        <dbReference type="Pfam" id="PF00496"/>
    </source>
</evidence>
<feature type="domain" description="Solute-binding protein family 5" evidence="4">
    <location>
        <begin position="73"/>
        <end position="437"/>
    </location>
</feature>
<dbReference type="RefSeq" id="WP_150621813.1">
    <property type="nucleotide sequence ID" value="NZ_CABPSM010000011.1"/>
</dbReference>
<evidence type="ECO:0000256" key="1">
    <source>
        <dbReference type="ARBA" id="ARBA00005695"/>
    </source>
</evidence>
<dbReference type="EMBL" id="CABPSM010000011">
    <property type="protein sequence ID" value="VVE33023.1"/>
    <property type="molecule type" value="Genomic_DNA"/>
</dbReference>
<evidence type="ECO:0000256" key="3">
    <source>
        <dbReference type="SAM" id="SignalP"/>
    </source>
</evidence>
<proteinExistence type="inferred from homology"/>
<gene>
    <name evidence="5" type="primary">dppA_1</name>
    <name evidence="5" type="ORF">PHO31112_03737</name>
</gene>
<comment type="similarity">
    <text evidence="1">Belongs to the bacterial solute-binding protein 5 family.</text>
</comment>
<name>A0A5E4X9P5_9BURK</name>
<dbReference type="CDD" id="cd08502">
    <property type="entry name" value="PBP2_NikA_DppA_OppA_like_16"/>
    <property type="match status" value="1"/>
</dbReference>
<dbReference type="InterPro" id="IPR030678">
    <property type="entry name" value="Peptide/Ni-bd"/>
</dbReference>
<dbReference type="Gene3D" id="3.40.190.10">
    <property type="entry name" value="Periplasmic binding protein-like II"/>
    <property type="match status" value="1"/>
</dbReference>